<dbReference type="PROSITE" id="PS00094">
    <property type="entry name" value="C5_MTASE_1"/>
    <property type="match status" value="1"/>
</dbReference>
<dbReference type="Gene3D" id="3.90.120.10">
    <property type="entry name" value="DNA Methylase, subunit A, domain 2"/>
    <property type="match status" value="1"/>
</dbReference>
<dbReference type="Proteomes" id="UP000005277">
    <property type="component" value="Unassembled WGS sequence"/>
</dbReference>
<name>F0GXZ2_9FIRM</name>
<comment type="caution">
    <text evidence="8">The sequence shown here is derived from an EMBL/GenBank/DDBJ whole genome shotgun (WGS) entry which is preliminary data.</text>
</comment>
<dbReference type="AlphaFoldDB" id="F0GXZ2"/>
<dbReference type="GO" id="GO:0003886">
    <property type="term" value="F:DNA (cytosine-5-)-methyltransferase activity"/>
    <property type="evidence" value="ECO:0007669"/>
    <property type="project" value="UniProtKB-EC"/>
</dbReference>
<dbReference type="PANTHER" id="PTHR46098:SF1">
    <property type="entry name" value="TRNA (CYTOSINE(38)-C(5))-METHYLTRANSFERASE"/>
    <property type="match status" value="1"/>
</dbReference>
<dbReference type="InterPro" id="IPR001525">
    <property type="entry name" value="C5_MeTfrase"/>
</dbReference>
<evidence type="ECO:0000256" key="3">
    <source>
        <dbReference type="ARBA" id="ARBA00022691"/>
    </source>
</evidence>
<dbReference type="EMBL" id="AEXN01000002">
    <property type="protein sequence ID" value="EGC84826.1"/>
    <property type="molecule type" value="Genomic_DNA"/>
</dbReference>
<dbReference type="PRINTS" id="PR00105">
    <property type="entry name" value="C5METTRFRASE"/>
</dbReference>
<proteinExistence type="inferred from homology"/>
<gene>
    <name evidence="8" type="primary">dcm</name>
    <name evidence="8" type="ORF">HMPREF9246_1538</name>
</gene>
<dbReference type="NCBIfam" id="TIGR00675">
    <property type="entry name" value="dcm"/>
    <property type="match status" value="1"/>
</dbReference>
<dbReference type="REBASE" id="33679">
    <property type="entry name" value="M.Ahy25ORF1538P"/>
</dbReference>
<dbReference type="PANTHER" id="PTHR46098">
    <property type="entry name" value="TRNA (CYTOSINE(38)-C(5))-METHYLTRANSFERASE"/>
    <property type="match status" value="1"/>
</dbReference>
<dbReference type="RefSeq" id="WP_004816098.1">
    <property type="nucleotide sequence ID" value="NZ_AEXN01000002.1"/>
</dbReference>
<dbReference type="PROSITE" id="PS51679">
    <property type="entry name" value="SAM_MT_C5"/>
    <property type="match status" value="1"/>
</dbReference>
<keyword evidence="2 5" id="KW-0808">Transferase</keyword>
<dbReference type="InterPro" id="IPR018117">
    <property type="entry name" value="C5_DNA_meth_AS"/>
</dbReference>
<protein>
    <recommendedName>
        <fullName evidence="7">Cytosine-specific methyltransferase</fullName>
        <ecNumber evidence="7">2.1.1.37</ecNumber>
    </recommendedName>
</protein>
<dbReference type="SUPFAM" id="SSF53335">
    <property type="entry name" value="S-adenosyl-L-methionine-dependent methyltransferases"/>
    <property type="match status" value="1"/>
</dbReference>
<evidence type="ECO:0000313" key="9">
    <source>
        <dbReference type="Proteomes" id="UP000005277"/>
    </source>
</evidence>
<dbReference type="GO" id="GO:0032259">
    <property type="term" value="P:methylation"/>
    <property type="evidence" value="ECO:0007669"/>
    <property type="project" value="UniProtKB-KW"/>
</dbReference>
<dbReference type="OrthoDB" id="9813719at2"/>
<evidence type="ECO:0000256" key="7">
    <source>
        <dbReference type="RuleBase" id="RU000417"/>
    </source>
</evidence>
<dbReference type="EC" id="2.1.1.37" evidence="7"/>
<evidence type="ECO:0000313" key="8">
    <source>
        <dbReference type="EMBL" id="EGC84826.1"/>
    </source>
</evidence>
<dbReference type="Gene3D" id="3.40.50.150">
    <property type="entry name" value="Vaccinia Virus protein VP39"/>
    <property type="match status" value="1"/>
</dbReference>
<organism evidence="8 9">
    <name type="scientific">Anaerococcus hydrogenalis ACS-025-V-Sch4</name>
    <dbReference type="NCBI Taxonomy" id="879306"/>
    <lineage>
        <taxon>Bacteria</taxon>
        <taxon>Bacillati</taxon>
        <taxon>Bacillota</taxon>
        <taxon>Tissierellia</taxon>
        <taxon>Tissierellales</taxon>
        <taxon>Peptoniphilaceae</taxon>
        <taxon>Anaerococcus</taxon>
    </lineage>
</organism>
<evidence type="ECO:0000256" key="4">
    <source>
        <dbReference type="ARBA" id="ARBA00022747"/>
    </source>
</evidence>
<keyword evidence="4" id="KW-0680">Restriction system</keyword>
<feature type="active site" evidence="5">
    <location>
        <position position="93"/>
    </location>
</feature>
<dbReference type="InterPro" id="IPR050750">
    <property type="entry name" value="C5-MTase"/>
</dbReference>
<sequence length="434" mass="50077">MELTVVELFAGVGGFRVGLNKVTNFDEKSGKAIENGDWKFLWANQWEPSTKSQPAFECYSKRFNESMNSNIDINKVNKESIPNHNLLVGGFPCQDYSVARSLSKEMGIEGKKGVLWWDIIDVIKAKNTPFILLENVDRLLKSPAKQRGRDFAIMLKTLNELGYIVQWRVINAGEYSMPQRRRRIFIFASKKSLEYSNKLICMNEKEISNYLINDGFFNDIYKVEKDDIKIRKINLNEYSDILDVSDNYNSGKFETSGICLDGIVFDFRVKENSTKLYPLKNILNISKLYNPKDLSKYTLDGDKLKKWEYLKGSKRIPRVSSNGNKYIYSEGKMNFPEDLEMPARTMLTSEGTDNRSSHAIYDKDIDKIRKITEVEAELIQMFPPNWTDTGMTSRQRYFMMGNALVTGIISKLENKLKTIILNENNSVQLNLFDL</sequence>
<comment type="similarity">
    <text evidence="5 6">Belongs to the class I-like SAM-binding methyltransferase superfamily. C5-methyltransferase family.</text>
</comment>
<reference evidence="8 9" key="1">
    <citation type="submission" date="2011-01" db="EMBL/GenBank/DDBJ databases">
        <authorList>
            <person name="Durkin A.S."/>
            <person name="Madupu R."/>
            <person name="Torralba M."/>
            <person name="Gillis M."/>
            <person name="Methe B."/>
            <person name="Sutton G."/>
            <person name="Nelson K.E."/>
        </authorList>
    </citation>
    <scope>NUCLEOTIDE SEQUENCE [LARGE SCALE GENOMIC DNA]</scope>
    <source>
        <strain evidence="8 9">ACS-025-V-Sch4</strain>
    </source>
</reference>
<evidence type="ECO:0000256" key="1">
    <source>
        <dbReference type="ARBA" id="ARBA00022603"/>
    </source>
</evidence>
<comment type="catalytic activity">
    <reaction evidence="7">
        <text>a 2'-deoxycytidine in DNA + S-adenosyl-L-methionine = a 5-methyl-2'-deoxycytidine in DNA + S-adenosyl-L-homocysteine + H(+)</text>
        <dbReference type="Rhea" id="RHEA:13681"/>
        <dbReference type="Rhea" id="RHEA-COMP:11369"/>
        <dbReference type="Rhea" id="RHEA-COMP:11370"/>
        <dbReference type="ChEBI" id="CHEBI:15378"/>
        <dbReference type="ChEBI" id="CHEBI:57856"/>
        <dbReference type="ChEBI" id="CHEBI:59789"/>
        <dbReference type="ChEBI" id="CHEBI:85452"/>
        <dbReference type="ChEBI" id="CHEBI:85454"/>
        <dbReference type="EC" id="2.1.1.37"/>
    </reaction>
</comment>
<evidence type="ECO:0000256" key="6">
    <source>
        <dbReference type="RuleBase" id="RU000416"/>
    </source>
</evidence>
<keyword evidence="1 5" id="KW-0489">Methyltransferase</keyword>
<dbReference type="GO" id="GO:0009307">
    <property type="term" value="P:DNA restriction-modification system"/>
    <property type="evidence" value="ECO:0007669"/>
    <property type="project" value="UniProtKB-KW"/>
</dbReference>
<dbReference type="InterPro" id="IPR029063">
    <property type="entry name" value="SAM-dependent_MTases_sf"/>
</dbReference>
<keyword evidence="9" id="KW-1185">Reference proteome</keyword>
<accession>F0GXZ2</accession>
<evidence type="ECO:0000256" key="2">
    <source>
        <dbReference type="ARBA" id="ARBA00022679"/>
    </source>
</evidence>
<keyword evidence="3 5" id="KW-0949">S-adenosyl-L-methionine</keyword>
<dbReference type="Pfam" id="PF00145">
    <property type="entry name" value="DNA_methylase"/>
    <property type="match status" value="1"/>
</dbReference>
<evidence type="ECO:0000256" key="5">
    <source>
        <dbReference type="PROSITE-ProRule" id="PRU01016"/>
    </source>
</evidence>